<dbReference type="Gene3D" id="1.10.3720.10">
    <property type="entry name" value="MetI-like"/>
    <property type="match status" value="1"/>
</dbReference>
<protein>
    <submittedName>
        <fullName evidence="9">Methionine ABC transporter permease</fullName>
    </submittedName>
</protein>
<dbReference type="OrthoDB" id="9793490at2"/>
<keyword evidence="6 7" id="KW-0472">Membrane</keyword>
<dbReference type="InterPro" id="IPR051322">
    <property type="entry name" value="AA_ABC_Transporter_Permease"/>
</dbReference>
<evidence type="ECO:0000256" key="7">
    <source>
        <dbReference type="RuleBase" id="RU363032"/>
    </source>
</evidence>
<keyword evidence="2 7" id="KW-0813">Transport</keyword>
<evidence type="ECO:0000313" key="9">
    <source>
        <dbReference type="EMBL" id="KKY01111.1"/>
    </source>
</evidence>
<name>A0A0M3DG58_9FIRM</name>
<dbReference type="PANTHER" id="PTHR30450">
    <property type="entry name" value="ABC TRANSPORTER PERMEASE"/>
    <property type="match status" value="1"/>
</dbReference>
<accession>A0A0M3DG58</accession>
<dbReference type="InterPro" id="IPR035906">
    <property type="entry name" value="MetI-like_sf"/>
</dbReference>
<dbReference type="PROSITE" id="PS50928">
    <property type="entry name" value="ABC_TM1"/>
    <property type="match status" value="1"/>
</dbReference>
<evidence type="ECO:0000256" key="3">
    <source>
        <dbReference type="ARBA" id="ARBA00022475"/>
    </source>
</evidence>
<evidence type="ECO:0000256" key="2">
    <source>
        <dbReference type="ARBA" id="ARBA00022448"/>
    </source>
</evidence>
<dbReference type="Pfam" id="PF00528">
    <property type="entry name" value="BPD_transp_1"/>
    <property type="match status" value="1"/>
</dbReference>
<dbReference type="EMBL" id="LBBT01000216">
    <property type="protein sequence ID" value="KKY01111.1"/>
    <property type="molecule type" value="Genomic_DNA"/>
</dbReference>
<evidence type="ECO:0000259" key="8">
    <source>
        <dbReference type="PROSITE" id="PS50928"/>
    </source>
</evidence>
<comment type="subcellular location">
    <subcellularLocation>
        <location evidence="1 7">Cell membrane</location>
        <topology evidence="1 7">Multi-pass membrane protein</topology>
    </subcellularLocation>
</comment>
<dbReference type="PATRIC" id="fig|1629550.3.peg.1572"/>
<evidence type="ECO:0000256" key="1">
    <source>
        <dbReference type="ARBA" id="ARBA00004651"/>
    </source>
</evidence>
<comment type="caution">
    <text evidence="9">The sequence shown here is derived from an EMBL/GenBank/DDBJ whole genome shotgun (WGS) entry which is preliminary data.</text>
</comment>
<reference evidence="9 10" key="1">
    <citation type="submission" date="2015-04" db="EMBL/GenBank/DDBJ databases">
        <title>Microcin producing Clostridium sp. JC272T.</title>
        <authorList>
            <person name="Jyothsna T."/>
            <person name="Sasikala C."/>
            <person name="Ramana C."/>
        </authorList>
    </citation>
    <scope>NUCLEOTIDE SEQUENCE [LARGE SCALE GENOMIC DNA]</scope>
    <source>
        <strain evidence="9 10">JC272</strain>
    </source>
</reference>
<feature type="transmembrane region" description="Helical" evidence="7">
    <location>
        <begin position="14"/>
        <end position="47"/>
    </location>
</feature>
<dbReference type="GO" id="GO:0005886">
    <property type="term" value="C:plasma membrane"/>
    <property type="evidence" value="ECO:0007669"/>
    <property type="project" value="UniProtKB-SubCell"/>
</dbReference>
<dbReference type="InterPro" id="IPR000515">
    <property type="entry name" value="MetI-like"/>
</dbReference>
<dbReference type="GO" id="GO:0048473">
    <property type="term" value="P:D-methionine transmembrane transport"/>
    <property type="evidence" value="ECO:0007669"/>
    <property type="project" value="TreeGrafter"/>
</dbReference>
<feature type="domain" description="ABC transmembrane type-1" evidence="8">
    <location>
        <begin position="19"/>
        <end position="213"/>
    </location>
</feature>
<evidence type="ECO:0000256" key="4">
    <source>
        <dbReference type="ARBA" id="ARBA00022692"/>
    </source>
</evidence>
<dbReference type="SUPFAM" id="SSF161098">
    <property type="entry name" value="MetI-like"/>
    <property type="match status" value="1"/>
</dbReference>
<dbReference type="Proteomes" id="UP000034407">
    <property type="component" value="Unassembled WGS sequence"/>
</dbReference>
<keyword evidence="4 7" id="KW-0812">Transmembrane</keyword>
<evidence type="ECO:0000256" key="5">
    <source>
        <dbReference type="ARBA" id="ARBA00022989"/>
    </source>
</evidence>
<dbReference type="RefSeq" id="WP_046823246.1">
    <property type="nucleotide sequence ID" value="NZ_LBBT01000216.1"/>
</dbReference>
<sequence>MFTNTRLFKYLPNIIIPSIIVTLKIMFFSAILSITFGIFLGIVIVITDHDGLNPNKIINSIINKTIDIIRSFPVLILIVALMPLTRIIVGTTIGANAAIFTITVACTPFAARMTQNSLQTVDKQVIKMAKSLGLKNWQIILKVMIVEALPTLVSNLTILLINMLNVTSIAGAVGAGGLGAVALTYGYQRFDDAIMYFVVAILLIFVAIIQGIGNKLYKYLQ</sequence>
<evidence type="ECO:0000256" key="6">
    <source>
        <dbReference type="ARBA" id="ARBA00023136"/>
    </source>
</evidence>
<organism evidence="9 10">
    <name type="scientific">Paraclostridium benzoelyticum</name>
    <dbReference type="NCBI Taxonomy" id="1629550"/>
    <lineage>
        <taxon>Bacteria</taxon>
        <taxon>Bacillati</taxon>
        <taxon>Bacillota</taxon>
        <taxon>Clostridia</taxon>
        <taxon>Peptostreptococcales</taxon>
        <taxon>Peptostreptococcaceae</taxon>
        <taxon>Paraclostridium</taxon>
    </lineage>
</organism>
<dbReference type="CDD" id="cd06261">
    <property type="entry name" value="TM_PBP2"/>
    <property type="match status" value="1"/>
</dbReference>
<feature type="transmembrane region" description="Helical" evidence="7">
    <location>
        <begin position="194"/>
        <end position="213"/>
    </location>
</feature>
<proteinExistence type="inferred from homology"/>
<gene>
    <name evidence="9" type="ORF">VN21_10605</name>
</gene>
<dbReference type="AlphaFoldDB" id="A0A0M3DG58"/>
<keyword evidence="5 7" id="KW-1133">Transmembrane helix</keyword>
<keyword evidence="3" id="KW-1003">Cell membrane</keyword>
<comment type="similarity">
    <text evidence="7">Belongs to the binding-protein-dependent transport system permease family.</text>
</comment>
<dbReference type="PANTHER" id="PTHR30450:SF1">
    <property type="entry name" value="D-METHIONINE TRANSPORT SYSTEM PERMEASE PROTEIN METI-RELATED"/>
    <property type="match status" value="1"/>
</dbReference>
<evidence type="ECO:0000313" key="10">
    <source>
        <dbReference type="Proteomes" id="UP000034407"/>
    </source>
</evidence>
<feature type="transmembrane region" description="Helical" evidence="7">
    <location>
        <begin position="139"/>
        <end position="161"/>
    </location>
</feature>
<keyword evidence="10" id="KW-1185">Reference proteome</keyword>
<feature type="transmembrane region" description="Helical" evidence="7">
    <location>
        <begin position="95"/>
        <end position="118"/>
    </location>
</feature>
<feature type="transmembrane region" description="Helical" evidence="7">
    <location>
        <begin position="167"/>
        <end position="187"/>
    </location>
</feature>